<dbReference type="Proteomes" id="UP000037977">
    <property type="component" value="Unassembled WGS sequence"/>
</dbReference>
<dbReference type="PATRIC" id="fig|33935.3.peg.4118"/>
<dbReference type="PANTHER" id="PTHR32114">
    <property type="entry name" value="ABC TRANSPORTER ABCH.3"/>
    <property type="match status" value="1"/>
</dbReference>
<dbReference type="InterPro" id="IPR038729">
    <property type="entry name" value="Rad50/SbcC_AAA"/>
</dbReference>
<evidence type="ECO:0000313" key="6">
    <source>
        <dbReference type="EMBL" id="KOY82169.1"/>
    </source>
</evidence>
<dbReference type="Pfam" id="PF13476">
    <property type="entry name" value="AAA_23"/>
    <property type="match status" value="1"/>
</dbReference>
<evidence type="ECO:0000256" key="3">
    <source>
        <dbReference type="ARBA" id="ARBA00013368"/>
    </source>
</evidence>
<dbReference type="InterPro" id="IPR027417">
    <property type="entry name" value="P-loop_NTPase"/>
</dbReference>
<proteinExistence type="inferred from homology"/>
<evidence type="ECO:0000256" key="4">
    <source>
        <dbReference type="SAM" id="Coils"/>
    </source>
</evidence>
<sequence length="668" mass="78149">MIVKCLQMTNFRQFYDTEQIEFAHSKEHEVVTVIQGENGRGKTAIYRAMMFALFGDTRLEQDEHSSDIVLANIKAIEEQALINQGINSSVTLWFTHQDQDYKITRTYFSIKELDGKIREELHAVQLVNETTHHEWHTENEIELEIMMIIDPRVKHYFFFDGERIERLTRVSPQQKEEVATGIKNLLKIDQILKSKDVLKKLLHQVKKDLQKHSTGELRIVLKELEQLDTEEGQLQLAYNQLLSNQKRNEHAVYEIEKQLEQFETMKKDIDERRSIETSLEELTTHIDAEFQEARKVNKYLPLLMSEDLLLQQMTMISTELLDKNFMGINAEFVAELIDNMFCICGSQMEEGDRRHQELKKLEQQLRSFEAKKDIHQLYQGIQIIISYLEERQDFIIKTKDGIERLMNQKERLQWELEQLNKKIGTVNTDEIKQLNAERTQHQEEITTIKLQMKENQQTQETVSMKKIKLNSSRKELEKKSGIHQVLIKKHSILEQATKSMEHIIRQFEADLIEDLQLATQQNLMYLLDKAGQDMIKRVKVEKDYSLEVLNAYEQPFLANISQGQRQVLSLSFITALAQVASGSNMMEMPLFMDTPFGRISSQHQQNLLEYLPKISSQWVLLVTDREFGHNEKVQFEETGIIGTYYRLESIGAGETRIMKVQEGAVLHG</sequence>
<dbReference type="AlphaFoldDB" id="A0A0M9DJJ9"/>
<gene>
    <name evidence="6" type="ORF">ADM90_11045</name>
</gene>
<organism evidence="6 7">
    <name type="scientific">Lysinibacillus macroides</name>
    <dbReference type="NCBI Taxonomy" id="33935"/>
    <lineage>
        <taxon>Bacteria</taxon>
        <taxon>Bacillati</taxon>
        <taxon>Bacillota</taxon>
        <taxon>Bacilli</taxon>
        <taxon>Bacillales</taxon>
        <taxon>Bacillaceae</taxon>
        <taxon>Lysinibacillus</taxon>
    </lineage>
</organism>
<evidence type="ECO:0000256" key="1">
    <source>
        <dbReference type="ARBA" id="ARBA00006930"/>
    </source>
</evidence>
<feature type="domain" description="Rad50/SbcC-type AAA" evidence="5">
    <location>
        <begin position="6"/>
        <end position="230"/>
    </location>
</feature>
<feature type="coiled-coil region" evidence="4">
    <location>
        <begin position="351"/>
        <end position="378"/>
    </location>
</feature>
<keyword evidence="4" id="KW-0175">Coiled coil</keyword>
<accession>A0A0M9DJJ9</accession>
<comment type="similarity">
    <text evidence="1">Belongs to the SMC family. SbcC subfamily.</text>
</comment>
<dbReference type="RefSeq" id="WP_053995070.1">
    <property type="nucleotide sequence ID" value="NZ_CP065643.1"/>
</dbReference>
<evidence type="ECO:0000256" key="2">
    <source>
        <dbReference type="ARBA" id="ARBA00011322"/>
    </source>
</evidence>
<dbReference type="OrthoDB" id="9795626at2"/>
<dbReference type="SUPFAM" id="SSF52540">
    <property type="entry name" value="P-loop containing nucleoside triphosphate hydrolases"/>
    <property type="match status" value="1"/>
</dbReference>
<name>A0A0M9DJJ9_9BACI</name>
<evidence type="ECO:0000259" key="5">
    <source>
        <dbReference type="Pfam" id="PF13476"/>
    </source>
</evidence>
<comment type="subunit">
    <text evidence="2">Heterodimer of SbcC and SbcD.</text>
</comment>
<reference evidence="6 7" key="1">
    <citation type="submission" date="2015-07" db="EMBL/GenBank/DDBJ databases">
        <title>Genome sequencing project for genomic taxonomy and phylogenomics of Bacillus-like bacteria.</title>
        <authorList>
            <person name="Liu B."/>
            <person name="Wang J."/>
            <person name="Zhu Y."/>
            <person name="Liu G."/>
            <person name="Chen Q."/>
            <person name="Chen Z."/>
            <person name="Che J."/>
            <person name="Ge C."/>
            <person name="Shi H."/>
            <person name="Pan Z."/>
            <person name="Liu X."/>
        </authorList>
    </citation>
    <scope>NUCLEOTIDE SEQUENCE [LARGE SCALE GENOMIC DNA]</scope>
    <source>
        <strain evidence="6 7">DSM 54</strain>
    </source>
</reference>
<protein>
    <recommendedName>
        <fullName evidence="3">Nuclease SbcCD subunit C</fullName>
    </recommendedName>
</protein>
<keyword evidence="7" id="KW-1185">Reference proteome</keyword>
<dbReference type="Gene3D" id="3.40.50.300">
    <property type="entry name" value="P-loop containing nucleotide triphosphate hydrolases"/>
    <property type="match status" value="2"/>
</dbReference>
<feature type="coiled-coil region" evidence="4">
    <location>
        <begin position="402"/>
        <end position="451"/>
    </location>
</feature>
<comment type="caution">
    <text evidence="6">The sequence shown here is derived from an EMBL/GenBank/DDBJ whole genome shotgun (WGS) entry which is preliminary data.</text>
</comment>
<dbReference type="PANTHER" id="PTHR32114:SF2">
    <property type="entry name" value="ABC TRANSPORTER ABCH.3"/>
    <property type="match status" value="1"/>
</dbReference>
<evidence type="ECO:0000313" key="7">
    <source>
        <dbReference type="Proteomes" id="UP000037977"/>
    </source>
</evidence>
<dbReference type="EMBL" id="LGCI01000006">
    <property type="protein sequence ID" value="KOY82169.1"/>
    <property type="molecule type" value="Genomic_DNA"/>
</dbReference>
<dbReference type="STRING" id="33935.ADM90_11045"/>